<organism evidence="1 2">
    <name type="scientific">Streptococcus gordonii</name>
    <dbReference type="NCBI Taxonomy" id="1302"/>
    <lineage>
        <taxon>Bacteria</taxon>
        <taxon>Bacillati</taxon>
        <taxon>Bacillota</taxon>
        <taxon>Bacilli</taxon>
        <taxon>Lactobacillales</taxon>
        <taxon>Streptococcaceae</taxon>
        <taxon>Streptococcus</taxon>
    </lineage>
</organism>
<evidence type="ECO:0000313" key="2">
    <source>
        <dbReference type="Proteomes" id="UP000826921"/>
    </source>
</evidence>
<protein>
    <submittedName>
        <fullName evidence="1">Uncharacterized protein</fullName>
    </submittedName>
</protein>
<dbReference type="Proteomes" id="UP000826921">
    <property type="component" value="Unassembled WGS sequence"/>
</dbReference>
<evidence type="ECO:0000313" key="1">
    <source>
        <dbReference type="EMBL" id="MBZ2127117.1"/>
    </source>
</evidence>
<reference evidence="1" key="1">
    <citation type="submission" date="2021-07" db="EMBL/GenBank/DDBJ databases">
        <title>Occurrence of streptococci in the human mouth that bind to a non-human glycan.</title>
        <authorList>
            <person name="Cross B."/>
            <person name="Thamadilok S."/>
            <person name="Bensing B."/>
            <person name="Sasmal A."/>
            <person name="Khedri Z."/>
            <person name="Deng L."/>
            <person name="Yu H."/>
            <person name="Mehta A."/>
            <person name="Aluvathingal J."/>
            <person name="Nadendla S."/>
            <person name="Vickerman M."/>
            <person name="Chen X."/>
            <person name="Dewhirst F."/>
            <person name="Gill A."/>
            <person name="Lettrichova I."/>
            <person name="Diaz S."/>
            <person name="Gill S."/>
            <person name="Tettelin H."/>
            <person name="Iverson T."/>
            <person name="Sullam P."/>
            <person name="Varki A."/>
            <person name="Ruhl S."/>
        </authorList>
    </citation>
    <scope>NUCLEOTIDE SEQUENCE</scope>
    <source>
        <strain evidence="1">SK9</strain>
    </source>
</reference>
<name>A0AB35FRT8_STRGN</name>
<comment type="caution">
    <text evidence="1">The sequence shown here is derived from an EMBL/GenBank/DDBJ whole genome shotgun (WGS) entry which is preliminary data.</text>
</comment>
<dbReference type="RefSeq" id="WP_196755810.1">
    <property type="nucleotide sequence ID" value="NZ_JAHZQA010000002.1"/>
</dbReference>
<dbReference type="EMBL" id="JAHZQA010000002">
    <property type="protein sequence ID" value="MBZ2127117.1"/>
    <property type="molecule type" value="Genomic_DNA"/>
</dbReference>
<sequence>MEILAMKKFLRMLTEKANEFINDKKNEQIGENNTAILSAIELALKKKSGIHVIFQNKSFTGDIVKYDQERQQLIVKNFNKSMSTIIRIPDIQRVRLVPQTVRVAQKANPKKK</sequence>
<gene>
    <name evidence="1" type="ORF">K1I74_03455</name>
</gene>
<proteinExistence type="predicted"/>
<dbReference type="AlphaFoldDB" id="A0AB35FRT8"/>
<accession>A0AB35FRT8</accession>